<evidence type="ECO:0000313" key="3">
    <source>
        <dbReference type="Proteomes" id="UP001179121"/>
    </source>
</evidence>
<sequence>MSAGLVIAQVYYSPSQSMNSHSTGVGVRQTLQLADTVESQPASPPEMPTQVKQKPVPAGDSIVTDNVPPFSGTQQQTTTP</sequence>
<name>A0AA86N1T5_9BACT</name>
<gene>
    <name evidence="2" type="ORF">DNFV4_03590</name>
</gene>
<feature type="compositionally biased region" description="Polar residues" evidence="1">
    <location>
        <begin position="71"/>
        <end position="80"/>
    </location>
</feature>
<evidence type="ECO:0000313" key="2">
    <source>
        <dbReference type="EMBL" id="CAI4033157.1"/>
    </source>
</evidence>
<organism evidence="2 3">
    <name type="scientific">Nitrospira tepida</name>
    <dbReference type="NCBI Taxonomy" id="2973512"/>
    <lineage>
        <taxon>Bacteria</taxon>
        <taxon>Pseudomonadati</taxon>
        <taxon>Nitrospirota</taxon>
        <taxon>Nitrospiria</taxon>
        <taxon>Nitrospirales</taxon>
        <taxon>Nitrospiraceae</taxon>
        <taxon>Nitrospira</taxon>
    </lineage>
</organism>
<proteinExistence type="predicted"/>
<reference evidence="2" key="1">
    <citation type="submission" date="2022-10" db="EMBL/GenBank/DDBJ databases">
        <authorList>
            <person name="Koch H."/>
        </authorList>
    </citation>
    <scope>NUCLEOTIDE SEQUENCE</scope>
    <source>
        <strain evidence="2">DNF</strain>
    </source>
</reference>
<dbReference type="EMBL" id="OX365700">
    <property type="protein sequence ID" value="CAI4033157.1"/>
    <property type="molecule type" value="Genomic_DNA"/>
</dbReference>
<feature type="region of interest" description="Disordered" evidence="1">
    <location>
        <begin position="35"/>
        <end position="80"/>
    </location>
</feature>
<keyword evidence="3" id="KW-1185">Reference proteome</keyword>
<dbReference type="AlphaFoldDB" id="A0AA86N1T5"/>
<protein>
    <submittedName>
        <fullName evidence="2">Uncharacterized protein</fullName>
    </submittedName>
</protein>
<dbReference type="Proteomes" id="UP001179121">
    <property type="component" value="Chromosome"/>
</dbReference>
<accession>A0AA86N1T5</accession>
<dbReference type="RefSeq" id="WP_289270121.1">
    <property type="nucleotide sequence ID" value="NZ_OX365700.1"/>
</dbReference>
<dbReference type="KEGG" id="nti:DNFV4_03590"/>
<evidence type="ECO:0000256" key="1">
    <source>
        <dbReference type="SAM" id="MobiDB-lite"/>
    </source>
</evidence>